<reference evidence="1" key="1">
    <citation type="submission" date="2023-03" db="EMBL/GenBank/DDBJ databases">
        <title>Chromosome-level genomes of two armyworms, Mythimna separata and Mythimna loreyi, provide insights into the biosynthesis and reception of sex pheromones.</title>
        <authorList>
            <person name="Zhao H."/>
        </authorList>
    </citation>
    <scope>NUCLEOTIDE SEQUENCE</scope>
    <source>
        <strain evidence="1">BeijingLab</strain>
    </source>
</reference>
<evidence type="ECO:0000313" key="2">
    <source>
        <dbReference type="Proteomes" id="UP001231649"/>
    </source>
</evidence>
<keyword evidence="2" id="KW-1185">Reference proteome</keyword>
<accession>A0ACC2Q8N6</accession>
<name>A0ACC2Q8N6_9NEOP</name>
<proteinExistence type="predicted"/>
<gene>
    <name evidence="1" type="ORF">PYW08_010635</name>
</gene>
<dbReference type="Proteomes" id="UP001231649">
    <property type="component" value="Chromosome 27"/>
</dbReference>
<evidence type="ECO:0000313" key="1">
    <source>
        <dbReference type="EMBL" id="KAJ8707383.1"/>
    </source>
</evidence>
<comment type="caution">
    <text evidence="1">The sequence shown here is derived from an EMBL/GenBank/DDBJ whole genome shotgun (WGS) entry which is preliminary data.</text>
</comment>
<organism evidence="1 2">
    <name type="scientific">Mythimna loreyi</name>
    <dbReference type="NCBI Taxonomy" id="667449"/>
    <lineage>
        <taxon>Eukaryota</taxon>
        <taxon>Metazoa</taxon>
        <taxon>Ecdysozoa</taxon>
        <taxon>Arthropoda</taxon>
        <taxon>Hexapoda</taxon>
        <taxon>Insecta</taxon>
        <taxon>Pterygota</taxon>
        <taxon>Neoptera</taxon>
        <taxon>Endopterygota</taxon>
        <taxon>Lepidoptera</taxon>
        <taxon>Glossata</taxon>
        <taxon>Ditrysia</taxon>
        <taxon>Noctuoidea</taxon>
        <taxon>Noctuidae</taxon>
        <taxon>Noctuinae</taxon>
        <taxon>Hadenini</taxon>
        <taxon>Mythimna</taxon>
    </lineage>
</organism>
<sequence>MREFKYNVIDLISYVRDRPCLWDKTIENYKDRMERRSAWEEIFNNLDESYEELAPEEKRITGEMILHKWTNIRDTFLKSLKTRMGRPKKKYLLYDHLQFLTKVLPESERPAEINNSNPTFMKQEEIDSGFSITSEIEPESSTSFAMSNDTSFGNKKSSNSKTSDFDDAKSTDYASEASYSRKNGRVKRKNRFIYVDDTDSGSSKKKSKKSSTINDDVSVNDQLSAIDFIEVDNNDPRIMNEDEAFFASLLPTVVKYTEDERLEFRIEVLGVMKKLKEKRTWVAE</sequence>
<protein>
    <submittedName>
        <fullName evidence="1">Uncharacterized protein</fullName>
    </submittedName>
</protein>
<dbReference type="EMBL" id="CM056803">
    <property type="protein sequence ID" value="KAJ8707383.1"/>
    <property type="molecule type" value="Genomic_DNA"/>
</dbReference>